<reference evidence="2" key="2">
    <citation type="submission" date="2017-02" db="EMBL/GenBank/DDBJ databases">
        <title>Sunflower complete genome.</title>
        <authorList>
            <person name="Langlade N."/>
            <person name="Munos S."/>
        </authorList>
    </citation>
    <scope>NUCLEOTIDE SEQUENCE [LARGE SCALE GENOMIC DNA]</scope>
    <source>
        <tissue evidence="2">Leaves</tissue>
    </source>
</reference>
<dbReference type="AlphaFoldDB" id="A0A251UGP5"/>
<dbReference type="PANTHER" id="PTHR46699">
    <property type="entry name" value="SERINE/THREONINE-PROTEIN KINASE STN8, CHLOROPLASTIC-RELATED"/>
    <property type="match status" value="1"/>
</dbReference>
<dbReference type="EMBL" id="CM007895">
    <property type="protein sequence ID" value="OTG22540.1"/>
    <property type="molecule type" value="Genomic_DNA"/>
</dbReference>
<keyword evidence="1" id="KW-0723">Serine/threonine-protein kinase</keyword>
<proteinExistence type="predicted"/>
<evidence type="ECO:0000313" key="2">
    <source>
        <dbReference type="EMBL" id="OTG22540.1"/>
    </source>
</evidence>
<name>A0A251UGP5_HELAN</name>
<reference evidence="1" key="3">
    <citation type="submission" date="2020-06" db="EMBL/GenBank/DDBJ databases">
        <title>Helianthus annuus Genome sequencing and assembly Release 2.</title>
        <authorList>
            <person name="Gouzy J."/>
            <person name="Langlade N."/>
            <person name="Munos S."/>
        </authorList>
    </citation>
    <scope>NUCLEOTIDE SEQUENCE</scope>
    <source>
        <tissue evidence="1">Leaves</tissue>
    </source>
</reference>
<dbReference type="SUPFAM" id="SSF56112">
    <property type="entry name" value="Protein kinase-like (PK-like)"/>
    <property type="match status" value="1"/>
</dbReference>
<gene>
    <name evidence="2" type="ORF">HannXRQ_Chr06g0172651</name>
    <name evidence="1" type="ORF">HanXRQr2_Chr06g0250281</name>
</gene>
<keyword evidence="1" id="KW-0418">Kinase</keyword>
<dbReference type="InterPro" id="IPR011009">
    <property type="entry name" value="Kinase-like_dom_sf"/>
</dbReference>
<dbReference type="EC" id="2.7.11.1" evidence="1"/>
<accession>A0A251UGP5</accession>
<reference evidence="1 3" key="1">
    <citation type="journal article" date="2017" name="Nature">
        <title>The sunflower genome provides insights into oil metabolism, flowering and Asterid evolution.</title>
        <authorList>
            <person name="Badouin H."/>
            <person name="Gouzy J."/>
            <person name="Grassa C.J."/>
            <person name="Murat F."/>
            <person name="Staton S.E."/>
            <person name="Cottret L."/>
            <person name="Lelandais-Briere C."/>
            <person name="Owens G.L."/>
            <person name="Carrere S."/>
            <person name="Mayjonade B."/>
            <person name="Legrand L."/>
            <person name="Gill N."/>
            <person name="Kane N.C."/>
            <person name="Bowers J.E."/>
            <person name="Hubner S."/>
            <person name="Bellec A."/>
            <person name="Berard A."/>
            <person name="Berges H."/>
            <person name="Blanchet N."/>
            <person name="Boniface M.C."/>
            <person name="Brunel D."/>
            <person name="Catrice O."/>
            <person name="Chaidir N."/>
            <person name="Claudel C."/>
            <person name="Donnadieu C."/>
            <person name="Faraut T."/>
            <person name="Fievet G."/>
            <person name="Helmstetter N."/>
            <person name="King M."/>
            <person name="Knapp S.J."/>
            <person name="Lai Z."/>
            <person name="Le Paslier M.C."/>
            <person name="Lippi Y."/>
            <person name="Lorenzon L."/>
            <person name="Mandel J.R."/>
            <person name="Marage G."/>
            <person name="Marchand G."/>
            <person name="Marquand E."/>
            <person name="Bret-Mestries E."/>
            <person name="Morien E."/>
            <person name="Nambeesan S."/>
            <person name="Nguyen T."/>
            <person name="Pegot-Espagnet P."/>
            <person name="Pouilly N."/>
            <person name="Raftis F."/>
            <person name="Sallet E."/>
            <person name="Schiex T."/>
            <person name="Thomas J."/>
            <person name="Vandecasteele C."/>
            <person name="Vares D."/>
            <person name="Vear F."/>
            <person name="Vautrin S."/>
            <person name="Crespi M."/>
            <person name="Mangin B."/>
            <person name="Burke J.M."/>
            <person name="Salse J."/>
            <person name="Munos S."/>
            <person name="Vincourt P."/>
            <person name="Rieseberg L.H."/>
            <person name="Langlade N.B."/>
        </authorList>
    </citation>
    <scope>NUCLEOTIDE SEQUENCE [LARGE SCALE GENOMIC DNA]</scope>
    <source>
        <strain evidence="3">cv. SF193</strain>
        <tissue evidence="1">Leaves</tissue>
    </source>
</reference>
<evidence type="ECO:0000313" key="1">
    <source>
        <dbReference type="EMBL" id="KAF5801623.1"/>
    </source>
</evidence>
<evidence type="ECO:0000313" key="3">
    <source>
        <dbReference type="Proteomes" id="UP000215914"/>
    </source>
</evidence>
<organism evidence="2 3">
    <name type="scientific">Helianthus annuus</name>
    <name type="common">Common sunflower</name>
    <dbReference type="NCBI Taxonomy" id="4232"/>
    <lineage>
        <taxon>Eukaryota</taxon>
        <taxon>Viridiplantae</taxon>
        <taxon>Streptophyta</taxon>
        <taxon>Embryophyta</taxon>
        <taxon>Tracheophyta</taxon>
        <taxon>Spermatophyta</taxon>
        <taxon>Magnoliopsida</taxon>
        <taxon>eudicotyledons</taxon>
        <taxon>Gunneridae</taxon>
        <taxon>Pentapetalae</taxon>
        <taxon>asterids</taxon>
        <taxon>campanulids</taxon>
        <taxon>Asterales</taxon>
        <taxon>Asteraceae</taxon>
        <taxon>Asteroideae</taxon>
        <taxon>Heliantheae alliance</taxon>
        <taxon>Heliantheae</taxon>
        <taxon>Helianthus</taxon>
    </lineage>
</organism>
<dbReference type="Gene3D" id="3.30.200.20">
    <property type="entry name" value="Phosphorylase Kinase, domain 1"/>
    <property type="match status" value="1"/>
</dbReference>
<keyword evidence="3" id="KW-1185">Reference proteome</keyword>
<dbReference type="GO" id="GO:0004674">
    <property type="term" value="F:protein serine/threonine kinase activity"/>
    <property type="evidence" value="ECO:0007669"/>
    <property type="project" value="UniProtKB-KW"/>
</dbReference>
<dbReference type="Gramene" id="mRNA:HanXRQr2_Chr06g0250281">
    <property type="protein sequence ID" value="CDS:HanXRQr2_Chr06g0250281.1"/>
    <property type="gene ID" value="HanXRQr2_Chr06g0250281"/>
</dbReference>
<dbReference type="EMBL" id="MNCJ02000321">
    <property type="protein sequence ID" value="KAF5801623.1"/>
    <property type="molecule type" value="Genomic_DNA"/>
</dbReference>
<dbReference type="PANTHER" id="PTHR46699:SF1">
    <property type="entry name" value="SERINE_THREONINE-PROTEIN KINASE STN8, CHLOROPLASTIC"/>
    <property type="match status" value="1"/>
</dbReference>
<dbReference type="Proteomes" id="UP000215914">
    <property type="component" value="Chromosome 6"/>
</dbReference>
<dbReference type="InParanoid" id="A0A251UGP5"/>
<sequence>MMVDMCGGGSSYTDRKGGGLQKINVSFNQISDDLLENTLHLDTFSVFKTGYDQFQQVTNDFPEFEKWGVFVFAGLVWVYLTARPGVLIGAIDAYVLGPAQKVFDGLSGRRNLKTSDFLIGNKLGEGSFGVVYPGVVVPKNLMVEERVRNFGSRRKQLEKDPRFKEKVILKQVKNWLFF</sequence>
<dbReference type="STRING" id="4232.A0A251UGP5"/>
<keyword evidence="1" id="KW-0808">Transferase</keyword>
<protein>
    <submittedName>
        <fullName evidence="1">Non-specific serine/threonine protein kinase</fullName>
        <ecNumber evidence="1">2.7.11.1</ecNumber>
    </submittedName>
</protein>